<keyword evidence="4" id="KW-0560">Oxidoreductase</keyword>
<dbReference type="InterPro" id="IPR050493">
    <property type="entry name" value="FAD-dep_Monooxygenase_BioMet"/>
</dbReference>
<evidence type="ECO:0000256" key="1">
    <source>
        <dbReference type="ARBA" id="ARBA00007992"/>
    </source>
</evidence>
<keyword evidence="2" id="KW-0285">Flavoprotein</keyword>
<dbReference type="RefSeq" id="XP_024703606.1">
    <property type="nucleotide sequence ID" value="XM_024854830.1"/>
</dbReference>
<keyword evidence="9" id="KW-1185">Reference proteome</keyword>
<dbReference type="PANTHER" id="PTHR13789:SF261">
    <property type="entry name" value="HYDROXYLASE, PUTATIVE (AFU_ORTHOLOGUE AFUA_7G00590)-RELATED"/>
    <property type="match status" value="1"/>
</dbReference>
<dbReference type="GeneID" id="36562536"/>
<dbReference type="InterPro" id="IPR036188">
    <property type="entry name" value="FAD/NAD-bd_sf"/>
</dbReference>
<evidence type="ECO:0000256" key="3">
    <source>
        <dbReference type="ARBA" id="ARBA00022827"/>
    </source>
</evidence>
<dbReference type="SUPFAM" id="SSF51905">
    <property type="entry name" value="FAD/NAD(P)-binding domain"/>
    <property type="match status" value="1"/>
</dbReference>
<evidence type="ECO:0000256" key="5">
    <source>
        <dbReference type="ARBA" id="ARBA00023033"/>
    </source>
</evidence>
<protein>
    <submittedName>
        <fullName evidence="8">FAD/NAD(P)-binding domain-containing protein</fullName>
    </submittedName>
</protein>
<dbReference type="GO" id="GO:0071949">
    <property type="term" value="F:FAD binding"/>
    <property type="evidence" value="ECO:0007669"/>
    <property type="project" value="InterPro"/>
</dbReference>
<evidence type="ECO:0000256" key="6">
    <source>
        <dbReference type="SAM" id="MobiDB-lite"/>
    </source>
</evidence>
<reference evidence="8 9" key="1">
    <citation type="submission" date="2016-12" db="EMBL/GenBank/DDBJ databases">
        <title>The genomes of Aspergillus section Nigri reveals drivers in fungal speciation.</title>
        <authorList>
            <consortium name="DOE Joint Genome Institute"/>
            <person name="Vesth T.C."/>
            <person name="Nybo J."/>
            <person name="Theobald S."/>
            <person name="Brandl J."/>
            <person name="Frisvad J.C."/>
            <person name="Nielsen K.F."/>
            <person name="Lyhne E.K."/>
            <person name="Kogle M.E."/>
            <person name="Kuo A."/>
            <person name="Riley R."/>
            <person name="Clum A."/>
            <person name="Nolan M."/>
            <person name="Lipzen A."/>
            <person name="Salamov A."/>
            <person name="Henrissat B."/>
            <person name="Wiebenga A."/>
            <person name="De Vries R.P."/>
            <person name="Grigoriev I.V."/>
            <person name="Mortensen U.H."/>
            <person name="Andersen M.R."/>
            <person name="Baker S.E."/>
        </authorList>
    </citation>
    <scope>NUCLEOTIDE SEQUENCE [LARGE SCALE GENOMIC DNA]</scope>
    <source>
        <strain evidence="8 9">IBT 23096</strain>
    </source>
</reference>
<evidence type="ECO:0000256" key="4">
    <source>
        <dbReference type="ARBA" id="ARBA00023002"/>
    </source>
</evidence>
<dbReference type="AlphaFoldDB" id="A0A2I2G600"/>
<dbReference type="Gene3D" id="2.40.400.10">
    <property type="entry name" value="Acetoacetate decarboxylase-like"/>
    <property type="match status" value="1"/>
</dbReference>
<feature type="region of interest" description="Disordered" evidence="6">
    <location>
        <begin position="575"/>
        <end position="598"/>
    </location>
</feature>
<dbReference type="PRINTS" id="PR00420">
    <property type="entry name" value="RNGMNOXGNASE"/>
</dbReference>
<dbReference type="InterPro" id="IPR023375">
    <property type="entry name" value="ADC_dom_sf"/>
</dbReference>
<dbReference type="InterPro" id="IPR002938">
    <property type="entry name" value="FAD-bd"/>
</dbReference>
<dbReference type="VEuPathDB" id="FungiDB:P170DRAFT_510938"/>
<dbReference type="EMBL" id="MSFO01000005">
    <property type="protein sequence ID" value="PLB48304.1"/>
    <property type="molecule type" value="Genomic_DNA"/>
</dbReference>
<organism evidence="8 9">
    <name type="scientific">Aspergillus steynii IBT 23096</name>
    <dbReference type="NCBI Taxonomy" id="1392250"/>
    <lineage>
        <taxon>Eukaryota</taxon>
        <taxon>Fungi</taxon>
        <taxon>Dikarya</taxon>
        <taxon>Ascomycota</taxon>
        <taxon>Pezizomycotina</taxon>
        <taxon>Eurotiomycetes</taxon>
        <taxon>Eurotiomycetidae</taxon>
        <taxon>Eurotiales</taxon>
        <taxon>Aspergillaceae</taxon>
        <taxon>Aspergillus</taxon>
        <taxon>Aspergillus subgen. Circumdati</taxon>
    </lineage>
</organism>
<dbReference type="STRING" id="1392250.A0A2I2G600"/>
<comment type="caution">
    <text evidence="8">The sequence shown here is derived from an EMBL/GenBank/DDBJ whole genome shotgun (WGS) entry which is preliminary data.</text>
</comment>
<dbReference type="Gene3D" id="3.50.50.60">
    <property type="entry name" value="FAD/NAD(P)-binding domain"/>
    <property type="match status" value="1"/>
</dbReference>
<sequence>MALEGDKGLRILIAGAGIGGLFAGIALRQAGHCQIFESSRFATELGAAIHLPPNVNGLLRRYGMKAEDFQCNNAQFATVFDSQGNTVSSKDVRGLQALYPFPWQLSHRIDLHETLKAKATSPEGPGTPVTIHLRCKVVTCDPDVPSLTLGDGRVIQGDLVIGADGVHSVLRSIISQEDIQPQPSGGSAFRFLIPISKVEANPETRNLVARPGEIQRWDGVYKRLVIYPCRNNTELNFVCLHPDAESQNSTEGWNIAGSRDHLLEVYREFHPSMKALLAMADPASIKLWRLLDRKPLATWVHAKACLLGDAAHPFLPYQGQGGAQAIEDGAALAALLPVGTCPGDVPARLKLYMKCRYERATLVQDLSRQAAFKVSADDDVGGTSTDPLEFMKINFGHDAFDHATRVLFKTYGISGHRSTLDISFGPPMPLPRGYLDSLTNTPSLLEVRFRTRRNYLETLLPDFESRIAAPGGWATASWVVRHARENGCAVKDHSLTSVALCIHDALRTADATEKETLQPVVFTTDPDFILAAGREMDAPLMLAEINVSGSGMAYNVRLGKRGRVFMEISVRGQSLTNGSKSRSGDEEQAAVSKASVSMTRSSPAELEIEFPGMGHVLRRLQGLDMHEMEVVSSV</sequence>
<dbReference type="PANTHER" id="PTHR13789">
    <property type="entry name" value="MONOOXYGENASE"/>
    <property type="match status" value="1"/>
</dbReference>
<proteinExistence type="inferred from homology"/>
<name>A0A2I2G600_9EURO</name>
<evidence type="ECO:0000259" key="7">
    <source>
        <dbReference type="Pfam" id="PF01494"/>
    </source>
</evidence>
<comment type="similarity">
    <text evidence="1">Belongs to the paxM FAD-dependent monooxygenase family.</text>
</comment>
<evidence type="ECO:0000313" key="9">
    <source>
        <dbReference type="Proteomes" id="UP000234275"/>
    </source>
</evidence>
<dbReference type="SUPFAM" id="SSF54373">
    <property type="entry name" value="FAD-linked reductases, C-terminal domain"/>
    <property type="match status" value="1"/>
</dbReference>
<dbReference type="GO" id="GO:0004497">
    <property type="term" value="F:monooxygenase activity"/>
    <property type="evidence" value="ECO:0007669"/>
    <property type="project" value="UniProtKB-KW"/>
</dbReference>
<dbReference type="Pfam" id="PF01494">
    <property type="entry name" value="FAD_binding_3"/>
    <property type="match status" value="1"/>
</dbReference>
<gene>
    <name evidence="8" type="ORF">P170DRAFT_510938</name>
</gene>
<accession>A0A2I2G600</accession>
<evidence type="ECO:0000256" key="2">
    <source>
        <dbReference type="ARBA" id="ARBA00022630"/>
    </source>
</evidence>
<dbReference type="Proteomes" id="UP000234275">
    <property type="component" value="Unassembled WGS sequence"/>
</dbReference>
<dbReference type="OrthoDB" id="1047367at2759"/>
<keyword evidence="3" id="KW-0274">FAD</keyword>
<keyword evidence="5" id="KW-0503">Monooxygenase</keyword>
<feature type="domain" description="FAD-binding" evidence="7">
    <location>
        <begin position="11"/>
        <end position="338"/>
    </location>
</feature>
<evidence type="ECO:0000313" key="8">
    <source>
        <dbReference type="EMBL" id="PLB48304.1"/>
    </source>
</evidence>